<evidence type="ECO:0000256" key="1">
    <source>
        <dbReference type="SAM" id="MobiDB-lite"/>
    </source>
</evidence>
<keyword evidence="2" id="KW-0732">Signal</keyword>
<feature type="signal peptide" evidence="2">
    <location>
        <begin position="1"/>
        <end position="27"/>
    </location>
</feature>
<evidence type="ECO:0000313" key="4">
    <source>
        <dbReference type="Proteomes" id="UP000009170"/>
    </source>
</evidence>
<dbReference type="InParanoid" id="A0A090M2U3"/>
<name>A0A090M2U3_OSTTA</name>
<keyword evidence="4" id="KW-1185">Reference proteome</keyword>
<feature type="region of interest" description="Disordered" evidence="1">
    <location>
        <begin position="40"/>
        <end position="60"/>
    </location>
</feature>
<dbReference type="EMBL" id="CAID01000001">
    <property type="protein sequence ID" value="CEF96842.1"/>
    <property type="molecule type" value="Genomic_DNA"/>
</dbReference>
<protein>
    <submittedName>
        <fullName evidence="3">Unnamed product</fullName>
    </submittedName>
</protein>
<evidence type="ECO:0000313" key="3">
    <source>
        <dbReference type="EMBL" id="CEF96842.1"/>
    </source>
</evidence>
<dbReference type="KEGG" id="ota:OT_ostta01g05270"/>
<comment type="caution">
    <text evidence="3">The sequence shown here is derived from an EMBL/GenBank/DDBJ whole genome shotgun (WGS) entry which is preliminary data.</text>
</comment>
<feature type="chain" id="PRO_5001859713" evidence="2">
    <location>
        <begin position="28"/>
        <end position="71"/>
    </location>
</feature>
<gene>
    <name evidence="3" type="ORF">OT_ostta01g05270</name>
</gene>
<dbReference type="Proteomes" id="UP000009170">
    <property type="component" value="Unassembled WGS sequence"/>
</dbReference>
<proteinExistence type="predicted"/>
<accession>A0A090M2U3</accession>
<dbReference type="GeneID" id="34945545"/>
<reference evidence="4" key="1">
    <citation type="journal article" date="2006" name="Proc. Natl. Acad. Sci. U.S.A.">
        <title>Genome analysis of the smallest free-living eukaryote Ostreococcus tauri unveils many unique features.</title>
        <authorList>
            <person name="Derelle E."/>
            <person name="Ferraz C."/>
            <person name="Rombauts S."/>
            <person name="Rouze P."/>
            <person name="Worden A.Z."/>
            <person name="Robbens S."/>
            <person name="Partensky F."/>
            <person name="Degroeve S."/>
            <person name="Echeynie S."/>
            <person name="Cooke R."/>
            <person name="Saeys Y."/>
            <person name="Wuyts J."/>
            <person name="Jabbari K."/>
            <person name="Bowler C."/>
            <person name="Panaud O."/>
            <person name="Piegu B."/>
            <person name="Ball S.G."/>
            <person name="Ral J.-P."/>
            <person name="Bouget F.-Y."/>
            <person name="Piganeau G."/>
            <person name="De Baets B."/>
            <person name="Picard A."/>
            <person name="Delseny M."/>
            <person name="Demaille J."/>
            <person name="Van de Peer Y."/>
            <person name="Moreau H."/>
        </authorList>
    </citation>
    <scope>NUCLEOTIDE SEQUENCE [LARGE SCALE GENOMIC DNA]</scope>
    <source>
        <strain evidence="4">OTTH 0595 / CCAP 157/2 / RCC745</strain>
    </source>
</reference>
<dbReference type="RefSeq" id="XP_022838331.1">
    <property type="nucleotide sequence ID" value="XM_022985458.1"/>
</dbReference>
<organism evidence="3 4">
    <name type="scientific">Ostreococcus tauri</name>
    <name type="common">Marine green alga</name>
    <dbReference type="NCBI Taxonomy" id="70448"/>
    <lineage>
        <taxon>Eukaryota</taxon>
        <taxon>Viridiplantae</taxon>
        <taxon>Chlorophyta</taxon>
        <taxon>Mamiellophyceae</taxon>
        <taxon>Mamiellales</taxon>
        <taxon>Bathycoccaceae</taxon>
        <taxon>Ostreococcus</taxon>
    </lineage>
</organism>
<evidence type="ECO:0000256" key="2">
    <source>
        <dbReference type="SAM" id="SignalP"/>
    </source>
</evidence>
<dbReference type="AlphaFoldDB" id="A0A090M2U3"/>
<reference evidence="3 4" key="2">
    <citation type="journal article" date="2014" name="BMC Genomics">
        <title>An improved genome of the model marine alga Ostreococcus tauri unfolds by assessing Illumina de novo assemblies.</title>
        <authorList>
            <person name="Blanc-Mathieu R."/>
            <person name="Verhelst B."/>
            <person name="Derelle E."/>
            <person name="Rombauts S."/>
            <person name="Bouget F.Y."/>
            <person name="Carre I."/>
            <person name="Chateau A."/>
            <person name="Eyre-Walker A."/>
            <person name="Grimsley N."/>
            <person name="Moreau H."/>
            <person name="Piegu B."/>
            <person name="Rivals E."/>
            <person name="Schackwitz W."/>
            <person name="Van de Peer Y."/>
            <person name="Piganeau G."/>
        </authorList>
    </citation>
    <scope>NUCLEOTIDE SEQUENCE [LARGE SCALE GENOMIC DNA]</scope>
    <source>
        <strain evidence="4">OTTH 0595 / CCAP 157/2 / RCC745</strain>
    </source>
</reference>
<sequence>MNATLFTLVRILLLLTCTNFVANDVAGKCGYATGGIKSNRAPGSGRGRHAGESQGSFEYKRSSTYRTVVAV</sequence>